<sequence>MRFGCEIELRVSGERSSWEIFGRVVELWVSAKDRAEGSSGARRAPGLGRVVESRFFSFPWASSKKSRSFRAEKIRKIEPSAMRARNRDPCCISWYQSRSCLNLIMADEVIHNHPNAEEQEVEAIQAREQRIEKDGTNTRTEKTDVGHIELFFVRSLLFDTFRPIVHSKLMLDHIKMEDTIKL</sequence>
<name>A0A218WIW2_PUNGR</name>
<protein>
    <submittedName>
        <fullName evidence="1">Uncharacterized protein</fullName>
    </submittedName>
</protein>
<dbReference type="EMBL" id="MTKT01004026">
    <property type="protein sequence ID" value="OWM72767.1"/>
    <property type="molecule type" value="Genomic_DNA"/>
</dbReference>
<gene>
    <name evidence="1" type="ORF">CDL15_Pgr024819</name>
</gene>
<evidence type="ECO:0000313" key="2">
    <source>
        <dbReference type="Proteomes" id="UP000197138"/>
    </source>
</evidence>
<organism evidence="1 2">
    <name type="scientific">Punica granatum</name>
    <name type="common">Pomegranate</name>
    <dbReference type="NCBI Taxonomy" id="22663"/>
    <lineage>
        <taxon>Eukaryota</taxon>
        <taxon>Viridiplantae</taxon>
        <taxon>Streptophyta</taxon>
        <taxon>Embryophyta</taxon>
        <taxon>Tracheophyta</taxon>
        <taxon>Spermatophyta</taxon>
        <taxon>Magnoliopsida</taxon>
        <taxon>eudicotyledons</taxon>
        <taxon>Gunneridae</taxon>
        <taxon>Pentapetalae</taxon>
        <taxon>rosids</taxon>
        <taxon>malvids</taxon>
        <taxon>Myrtales</taxon>
        <taxon>Lythraceae</taxon>
        <taxon>Punica</taxon>
    </lineage>
</organism>
<accession>A0A218WIW2</accession>
<dbReference type="Proteomes" id="UP000197138">
    <property type="component" value="Unassembled WGS sequence"/>
</dbReference>
<comment type="caution">
    <text evidence="1">The sequence shown here is derived from an EMBL/GenBank/DDBJ whole genome shotgun (WGS) entry which is preliminary data.</text>
</comment>
<dbReference type="AlphaFoldDB" id="A0A218WIW2"/>
<proteinExistence type="predicted"/>
<reference evidence="2" key="1">
    <citation type="journal article" date="2017" name="Plant J.">
        <title>The pomegranate (Punica granatum L.) genome and the genomics of punicalagin biosynthesis.</title>
        <authorList>
            <person name="Qin G."/>
            <person name="Xu C."/>
            <person name="Ming R."/>
            <person name="Tang H."/>
            <person name="Guyot R."/>
            <person name="Kramer E.M."/>
            <person name="Hu Y."/>
            <person name="Yi X."/>
            <person name="Qi Y."/>
            <person name="Xu X."/>
            <person name="Gao Z."/>
            <person name="Pan H."/>
            <person name="Jian J."/>
            <person name="Tian Y."/>
            <person name="Yue Z."/>
            <person name="Xu Y."/>
        </authorList>
    </citation>
    <scope>NUCLEOTIDE SEQUENCE [LARGE SCALE GENOMIC DNA]</scope>
    <source>
        <strain evidence="2">cv. Dabenzi</strain>
    </source>
</reference>
<evidence type="ECO:0000313" key="1">
    <source>
        <dbReference type="EMBL" id="OWM72767.1"/>
    </source>
</evidence>